<evidence type="ECO:0000256" key="1">
    <source>
        <dbReference type="SAM" id="SignalP"/>
    </source>
</evidence>
<reference evidence="2 3" key="1">
    <citation type="submission" date="2017-08" db="EMBL/GenBank/DDBJ databases">
        <title>Infants hospitalized years apart are colonized by the same room-sourced microbial strains.</title>
        <authorList>
            <person name="Brooks B."/>
            <person name="Olm M.R."/>
            <person name="Firek B.A."/>
            <person name="Baker R."/>
            <person name="Thomas B.C."/>
            <person name="Morowitz M.J."/>
            <person name="Banfield J.F."/>
        </authorList>
    </citation>
    <scope>NUCLEOTIDE SEQUENCE [LARGE SCALE GENOMIC DNA]</scope>
    <source>
        <strain evidence="2">S2_005_002_R2_33</strain>
    </source>
</reference>
<dbReference type="SUPFAM" id="SSF50969">
    <property type="entry name" value="YVTN repeat-like/Quinoprotein amine dehydrogenase"/>
    <property type="match status" value="1"/>
</dbReference>
<dbReference type="InterPro" id="IPR007788">
    <property type="entry name" value="QCT"/>
</dbReference>
<sequence length="276" mass="30423">MTGNPLAENPAFRHLPRMLSPARVLIAAALSLIAAPTAQAKSPPVCTYRIDNAYPHDTAAFTEGLLFDRGLLYESTGREGDSRIVVRKLETLDPVREAQVDPSVFGEGLVDWKDQLISLTWRDGIGYRWDRATLKLLGTFRYEGEGWAMTRHGETIYQSDGSATLRLRDPATMRQTGSLTVTAEGKPVANLNELEWIGGEIWANVWMTDRIARIDPKTGKVTSWLDLTGLREKAGGVGVDAVLNGIAWDAPANRIFVTGKNWNQIFQIVPDCTKGA</sequence>
<dbReference type="Proteomes" id="UP000249082">
    <property type="component" value="Unassembled WGS sequence"/>
</dbReference>
<gene>
    <name evidence="2" type="ORF">DI555_19400</name>
</gene>
<dbReference type="PANTHER" id="PTHR31270">
    <property type="entry name" value="GLUTAMINYL-PEPTIDE CYCLOTRANSFERASE"/>
    <property type="match status" value="1"/>
</dbReference>
<comment type="caution">
    <text evidence="2">The sequence shown here is derived from an EMBL/GenBank/DDBJ whole genome shotgun (WGS) entry which is preliminary data.</text>
</comment>
<dbReference type="EMBL" id="QFPX01000020">
    <property type="protein sequence ID" value="PZQ52876.1"/>
    <property type="molecule type" value="Genomic_DNA"/>
</dbReference>
<dbReference type="InterPro" id="IPR011044">
    <property type="entry name" value="Quino_amine_DH_bsu"/>
</dbReference>
<name>A0A2W5NH96_9SPHN</name>
<evidence type="ECO:0000313" key="3">
    <source>
        <dbReference type="Proteomes" id="UP000249082"/>
    </source>
</evidence>
<proteinExistence type="predicted"/>
<keyword evidence="1" id="KW-0732">Signal</keyword>
<dbReference type="AlphaFoldDB" id="A0A2W5NH96"/>
<keyword evidence="2" id="KW-0808">Transferase</keyword>
<organism evidence="2 3">
    <name type="scientific">Novosphingobium pentaromativorans</name>
    <dbReference type="NCBI Taxonomy" id="205844"/>
    <lineage>
        <taxon>Bacteria</taxon>
        <taxon>Pseudomonadati</taxon>
        <taxon>Pseudomonadota</taxon>
        <taxon>Alphaproteobacteria</taxon>
        <taxon>Sphingomonadales</taxon>
        <taxon>Sphingomonadaceae</taxon>
        <taxon>Novosphingobium</taxon>
    </lineage>
</organism>
<dbReference type="GO" id="GO:0016603">
    <property type="term" value="F:glutaminyl-peptide cyclotransferase activity"/>
    <property type="evidence" value="ECO:0007669"/>
    <property type="project" value="InterPro"/>
</dbReference>
<dbReference type="Pfam" id="PF05096">
    <property type="entry name" value="Glu_cyclase_2"/>
    <property type="match status" value="1"/>
</dbReference>
<accession>A0A2W5NH96</accession>
<feature type="chain" id="PRO_5015973347" evidence="1">
    <location>
        <begin position="41"/>
        <end position="276"/>
    </location>
</feature>
<dbReference type="PANTHER" id="PTHR31270:SF1">
    <property type="entry name" value="GLUTAMINYL-PEPTIDE CYCLOTRANSFERASE"/>
    <property type="match status" value="1"/>
</dbReference>
<protein>
    <submittedName>
        <fullName evidence="2">Glutamine cyclotransferase</fullName>
    </submittedName>
</protein>
<evidence type="ECO:0000313" key="2">
    <source>
        <dbReference type="EMBL" id="PZQ52876.1"/>
    </source>
</evidence>
<feature type="signal peptide" evidence="1">
    <location>
        <begin position="1"/>
        <end position="40"/>
    </location>
</feature>